<dbReference type="Proteomes" id="UP000004508">
    <property type="component" value="Unassembled WGS sequence"/>
</dbReference>
<keyword evidence="4" id="KW-1185">Reference proteome</keyword>
<dbReference type="EMBL" id="ADVG01000004">
    <property type="protein sequence ID" value="EFH81650.1"/>
    <property type="molecule type" value="Genomic_DNA"/>
</dbReference>
<dbReference type="AlphaFoldDB" id="D6U570"/>
<dbReference type="InParanoid" id="D6U570"/>
<feature type="domain" description="FAD-binding" evidence="2">
    <location>
        <begin position="26"/>
        <end position="361"/>
    </location>
</feature>
<dbReference type="SUPFAM" id="SSF51905">
    <property type="entry name" value="FAD/NAD(P)-binding domain"/>
    <property type="match status" value="1"/>
</dbReference>
<dbReference type="GO" id="GO:0071949">
    <property type="term" value="F:FAD binding"/>
    <property type="evidence" value="ECO:0007669"/>
    <property type="project" value="InterPro"/>
</dbReference>
<dbReference type="Gene3D" id="3.50.50.60">
    <property type="entry name" value="FAD/NAD(P)-binding domain"/>
    <property type="match status" value="1"/>
</dbReference>
<dbReference type="GO" id="GO:0004497">
    <property type="term" value="F:monooxygenase activity"/>
    <property type="evidence" value="ECO:0007669"/>
    <property type="project" value="UniProtKB-KW"/>
</dbReference>
<dbReference type="PANTHER" id="PTHR43476:SF5">
    <property type="entry name" value="FAD-DEPENDENT MONOOXYGENASE"/>
    <property type="match status" value="1"/>
</dbReference>
<dbReference type="InterPro" id="IPR050631">
    <property type="entry name" value="PheA/TfdB_FAD_monoxygenase"/>
</dbReference>
<evidence type="ECO:0000313" key="4">
    <source>
        <dbReference type="Proteomes" id="UP000004508"/>
    </source>
</evidence>
<keyword evidence="1" id="KW-0560">Oxidoreductase</keyword>
<dbReference type="OrthoDB" id="9806565at2"/>
<keyword evidence="3" id="KW-0503">Monooxygenase</keyword>
<organism evidence="3 4">
    <name type="scientific">Ktedonobacter racemifer DSM 44963</name>
    <dbReference type="NCBI Taxonomy" id="485913"/>
    <lineage>
        <taxon>Bacteria</taxon>
        <taxon>Bacillati</taxon>
        <taxon>Chloroflexota</taxon>
        <taxon>Ktedonobacteria</taxon>
        <taxon>Ktedonobacterales</taxon>
        <taxon>Ktedonobacteraceae</taxon>
        <taxon>Ktedonobacter</taxon>
    </lineage>
</organism>
<dbReference type="RefSeq" id="WP_007919158.1">
    <property type="nucleotide sequence ID" value="NZ_ADVG01000004.1"/>
</dbReference>
<evidence type="ECO:0000259" key="2">
    <source>
        <dbReference type="Pfam" id="PF01494"/>
    </source>
</evidence>
<dbReference type="Pfam" id="PF01494">
    <property type="entry name" value="FAD_binding_3"/>
    <property type="match status" value="1"/>
</dbReference>
<dbReference type="InterPro" id="IPR002938">
    <property type="entry name" value="FAD-bd"/>
</dbReference>
<proteinExistence type="predicted"/>
<evidence type="ECO:0000313" key="3">
    <source>
        <dbReference type="EMBL" id="EFH81650.1"/>
    </source>
</evidence>
<accession>D6U570</accession>
<gene>
    <name evidence="3" type="ORF">Krac_2386</name>
</gene>
<name>D6U570_KTERA</name>
<comment type="caution">
    <text evidence="3">The sequence shown here is derived from an EMBL/GenBank/DDBJ whole genome shotgun (WGS) entry which is preliminary data.</text>
</comment>
<reference evidence="3 4" key="1">
    <citation type="journal article" date="2011" name="Stand. Genomic Sci.">
        <title>Non-contiguous finished genome sequence and contextual data of the filamentous soil bacterium Ktedonobacter racemifer type strain (SOSP1-21).</title>
        <authorList>
            <person name="Chang Y.J."/>
            <person name="Land M."/>
            <person name="Hauser L."/>
            <person name="Chertkov O."/>
            <person name="Del Rio T.G."/>
            <person name="Nolan M."/>
            <person name="Copeland A."/>
            <person name="Tice H."/>
            <person name="Cheng J.F."/>
            <person name="Lucas S."/>
            <person name="Han C."/>
            <person name="Goodwin L."/>
            <person name="Pitluck S."/>
            <person name="Ivanova N."/>
            <person name="Ovchinikova G."/>
            <person name="Pati A."/>
            <person name="Chen A."/>
            <person name="Palaniappan K."/>
            <person name="Mavromatis K."/>
            <person name="Liolios K."/>
            <person name="Brettin T."/>
            <person name="Fiebig A."/>
            <person name="Rohde M."/>
            <person name="Abt B."/>
            <person name="Goker M."/>
            <person name="Detter J.C."/>
            <person name="Woyke T."/>
            <person name="Bristow J."/>
            <person name="Eisen J.A."/>
            <person name="Markowitz V."/>
            <person name="Hugenholtz P."/>
            <person name="Kyrpides N.C."/>
            <person name="Klenk H.P."/>
            <person name="Lapidus A."/>
        </authorList>
    </citation>
    <scope>NUCLEOTIDE SEQUENCE [LARGE SCALE GENOMIC DNA]</scope>
    <source>
        <strain evidence="4">DSM 44963</strain>
    </source>
</reference>
<protein>
    <submittedName>
        <fullName evidence="3">Monooxygenase FAD-binding</fullName>
    </submittedName>
</protein>
<sequence length="432" mass="48978">MSKALPERPQVQEFFAQQENIHEVKKTTCCIVGAGPAGAFLALLLARQGVPTILLEAHKDFAREFRGDTIHPSILEEMQKLGLAERLLQLPHTRAYNVQFHMGERQLTFDDFRRLKSPYPYIMKLSQVRFLNFLVEEARQYPHFQLVMGARVERLLEEEGNIRGVRYRTPEGEVEVQAALTIGADGRFSWTRRLAHMAPITLSPPLDFLWFHLPRHESDPHSEAVELHFAPGMFIILLDRGDKWQVGCAISKGTYQQVRQAGIDALQREVESCVPWFADRVEHLDSWKQVSLLSIESSRLERWHRPGLLLIGDAAHVMSPIGSVGINLAIQDAIAAANLLTRPLLDQTLSESDLAAVQRRRELRTRIAQGWVGLIQQQIVKSLNARTPFQLPPIARLLLRAPVIGTIPTRITALGGWQEHIQPRLLRPAPKL</sequence>
<dbReference type="InterPro" id="IPR036188">
    <property type="entry name" value="FAD/NAD-bd_sf"/>
</dbReference>
<dbReference type="STRING" id="485913.Krac_2386"/>
<evidence type="ECO:0000256" key="1">
    <source>
        <dbReference type="ARBA" id="ARBA00023002"/>
    </source>
</evidence>
<dbReference type="PRINTS" id="PR00420">
    <property type="entry name" value="RNGMNOXGNASE"/>
</dbReference>
<dbReference type="PANTHER" id="PTHR43476">
    <property type="entry name" value="3-(3-HYDROXY-PHENYL)PROPIONATE/3-HYDROXYCINNAMIC ACID HYDROXYLASE"/>
    <property type="match status" value="1"/>
</dbReference>
<dbReference type="eggNOG" id="COG0654">
    <property type="taxonomic scope" value="Bacteria"/>
</dbReference>